<accession>A0A1L9NLN7</accession>
<dbReference type="PANTHER" id="PTHR33604">
    <property type="entry name" value="OSJNBA0004B13.7 PROTEIN"/>
    <property type="match status" value="1"/>
</dbReference>
<dbReference type="PANTHER" id="PTHR33604:SF3">
    <property type="entry name" value="OSJNBA0004B13.7 PROTEIN"/>
    <property type="match status" value="1"/>
</dbReference>
<dbReference type="EMBL" id="KV878176">
    <property type="protein sequence ID" value="OJI90185.1"/>
    <property type="molecule type" value="Genomic_DNA"/>
</dbReference>
<organism evidence="2 3">
    <name type="scientific">Aspergillus tubingensis (strain CBS 134.48)</name>
    <dbReference type="NCBI Taxonomy" id="767770"/>
    <lineage>
        <taxon>Eukaryota</taxon>
        <taxon>Fungi</taxon>
        <taxon>Dikarya</taxon>
        <taxon>Ascomycota</taxon>
        <taxon>Pezizomycotina</taxon>
        <taxon>Eurotiomycetes</taxon>
        <taxon>Eurotiomycetidae</taxon>
        <taxon>Eurotiales</taxon>
        <taxon>Aspergillaceae</taxon>
        <taxon>Aspergillus</taxon>
        <taxon>Aspergillus subgen. Circumdati</taxon>
    </lineage>
</organism>
<evidence type="ECO:0000313" key="3">
    <source>
        <dbReference type="Proteomes" id="UP000184304"/>
    </source>
</evidence>
<feature type="region of interest" description="Disordered" evidence="1">
    <location>
        <begin position="87"/>
        <end position="133"/>
    </location>
</feature>
<dbReference type="AlphaFoldDB" id="A0A1L9NLN7"/>
<feature type="compositionally biased region" description="Basic and acidic residues" evidence="1">
    <location>
        <begin position="124"/>
        <end position="133"/>
    </location>
</feature>
<protein>
    <submittedName>
        <fullName evidence="2">Uncharacterized protein</fullName>
    </submittedName>
</protein>
<feature type="region of interest" description="Disordered" evidence="1">
    <location>
        <begin position="586"/>
        <end position="610"/>
    </location>
</feature>
<keyword evidence="3" id="KW-1185">Reference proteome</keyword>
<gene>
    <name evidence="2" type="ORF">ASPTUDRAFT_36834</name>
</gene>
<evidence type="ECO:0000313" key="2">
    <source>
        <dbReference type="EMBL" id="OJI90185.1"/>
    </source>
</evidence>
<dbReference type="VEuPathDB" id="FungiDB:ASPTUDRAFT_36834"/>
<proteinExistence type="predicted"/>
<evidence type="ECO:0000256" key="1">
    <source>
        <dbReference type="SAM" id="MobiDB-lite"/>
    </source>
</evidence>
<feature type="region of interest" description="Disordered" evidence="1">
    <location>
        <begin position="1"/>
        <end position="38"/>
    </location>
</feature>
<dbReference type="STRING" id="767770.A0A1L9NLN7"/>
<dbReference type="Proteomes" id="UP000184304">
    <property type="component" value="Unassembled WGS sequence"/>
</dbReference>
<dbReference type="OMA" id="FFKHMPT"/>
<dbReference type="OrthoDB" id="5397682at2759"/>
<name>A0A1L9NLN7_ASPTC</name>
<reference evidence="3" key="1">
    <citation type="journal article" date="2017" name="Genome Biol.">
        <title>Comparative genomics reveals high biological diversity and specific adaptations in the industrially and medically important fungal genus Aspergillus.</title>
        <authorList>
            <person name="de Vries R.P."/>
            <person name="Riley R."/>
            <person name="Wiebenga A."/>
            <person name="Aguilar-Osorio G."/>
            <person name="Amillis S."/>
            <person name="Uchima C.A."/>
            <person name="Anderluh G."/>
            <person name="Asadollahi M."/>
            <person name="Askin M."/>
            <person name="Barry K."/>
            <person name="Battaglia E."/>
            <person name="Bayram O."/>
            <person name="Benocci T."/>
            <person name="Braus-Stromeyer S.A."/>
            <person name="Caldana C."/>
            <person name="Canovas D."/>
            <person name="Cerqueira G.C."/>
            <person name="Chen F."/>
            <person name="Chen W."/>
            <person name="Choi C."/>
            <person name="Clum A."/>
            <person name="Dos Santos R.A."/>
            <person name="Damasio A.R."/>
            <person name="Diallinas G."/>
            <person name="Emri T."/>
            <person name="Fekete E."/>
            <person name="Flipphi M."/>
            <person name="Freyberg S."/>
            <person name="Gallo A."/>
            <person name="Gournas C."/>
            <person name="Habgood R."/>
            <person name="Hainaut M."/>
            <person name="Harispe M.L."/>
            <person name="Henrissat B."/>
            <person name="Hilden K.S."/>
            <person name="Hope R."/>
            <person name="Hossain A."/>
            <person name="Karabika E."/>
            <person name="Karaffa L."/>
            <person name="Karanyi Z."/>
            <person name="Krasevec N."/>
            <person name="Kuo A."/>
            <person name="Kusch H."/>
            <person name="LaButti K."/>
            <person name="Lagendijk E.L."/>
            <person name="Lapidus A."/>
            <person name="Levasseur A."/>
            <person name="Lindquist E."/>
            <person name="Lipzen A."/>
            <person name="Logrieco A.F."/>
            <person name="MacCabe A."/>
            <person name="Maekelae M.R."/>
            <person name="Malavazi I."/>
            <person name="Melin P."/>
            <person name="Meyer V."/>
            <person name="Mielnichuk N."/>
            <person name="Miskei M."/>
            <person name="Molnar A.P."/>
            <person name="Mule G."/>
            <person name="Ngan C.Y."/>
            <person name="Orejas M."/>
            <person name="Orosz E."/>
            <person name="Ouedraogo J.P."/>
            <person name="Overkamp K.M."/>
            <person name="Park H.-S."/>
            <person name="Perrone G."/>
            <person name="Piumi F."/>
            <person name="Punt P.J."/>
            <person name="Ram A.F."/>
            <person name="Ramon A."/>
            <person name="Rauscher S."/>
            <person name="Record E."/>
            <person name="Riano-Pachon D.M."/>
            <person name="Robert V."/>
            <person name="Roehrig J."/>
            <person name="Ruller R."/>
            <person name="Salamov A."/>
            <person name="Salih N.S."/>
            <person name="Samson R.A."/>
            <person name="Sandor E."/>
            <person name="Sanguinetti M."/>
            <person name="Schuetze T."/>
            <person name="Sepcic K."/>
            <person name="Shelest E."/>
            <person name="Sherlock G."/>
            <person name="Sophianopoulou V."/>
            <person name="Squina F.M."/>
            <person name="Sun H."/>
            <person name="Susca A."/>
            <person name="Todd R.B."/>
            <person name="Tsang A."/>
            <person name="Unkles S.E."/>
            <person name="van de Wiele N."/>
            <person name="van Rossen-Uffink D."/>
            <person name="Oliveira J.V."/>
            <person name="Vesth T.C."/>
            <person name="Visser J."/>
            <person name="Yu J.-H."/>
            <person name="Zhou M."/>
            <person name="Andersen M.R."/>
            <person name="Archer D.B."/>
            <person name="Baker S.E."/>
            <person name="Benoit I."/>
            <person name="Brakhage A.A."/>
            <person name="Braus G.H."/>
            <person name="Fischer R."/>
            <person name="Frisvad J.C."/>
            <person name="Goldman G.H."/>
            <person name="Houbraken J."/>
            <person name="Oakley B."/>
            <person name="Pocsi I."/>
            <person name="Scazzocchio C."/>
            <person name="Seiboth B."/>
            <person name="vanKuyk P.A."/>
            <person name="Wortman J."/>
            <person name="Dyer P.S."/>
            <person name="Grigoriev I.V."/>
        </authorList>
    </citation>
    <scope>NUCLEOTIDE SEQUENCE [LARGE SCALE GENOMIC DNA]</scope>
    <source>
        <strain evidence="3">CBS 134.48</strain>
    </source>
</reference>
<feature type="compositionally biased region" description="Basic and acidic residues" evidence="1">
    <location>
        <begin position="13"/>
        <end position="23"/>
    </location>
</feature>
<sequence length="697" mass="78747">MWPSKRPFLADEELGKKDDDHRSRTVQSQPWRSKQWKPPRPRRFVLGIVALYLLYLFFKNMPTDLAPAPERFNPALAQARQAALRFQQEHLQPQSQQQEQQEQQEEEKELQPPLSGAPPQGPPERNEADAKPSDELYYDGKINFYYLAKSLHRFQGQVSRYQKPTSHAVVFAAASLESVSDLLPLACQMAGRKLNEVHMVLLGRDDVSIEGIQRVNGIDDANCPVNWHDARPDYAQWSTDVRMERAVAAGLTYVRSYLLPQVILTQGEPMEEHFFWRGVQGWADQSGVPHVSLPSAARDLMWMSTLDSGALQAWNNVQVEFLVHAPSESSGSLIRLLRTLQNADYLGGTPSLTIELPPQVDPELLRYIKSIKWPPHSSGKVTLHRRIQPHDMNSAEASLKSVEAFYPRDPAVSHVLVLSPQTELAPSFYHYLMYTMLKYKHSRTKQLSTKLIGISLELPTSLLTDGKPFEPPEADSKHVSDPGDGELLPLFLWQAPNSNAALYFGDKWAEFHEFLSNRFMVQERMGQQSPQEKLISKKYPAVMEYLLEYIRGRGYYLLYPTFPSKGSFTLATVHNELYHVPEEFVEDDSPQLTEPSPEAITDPSKPLTPGPAEGLGVVEKPLSRASTVMPLLERFSFKLPTIDHLPLLSYSGEKLSGYAYSRDLDEYREWFRTRHGGCADGSLSSQTGSGGLFCLGG</sequence>
<feature type="compositionally biased region" description="Low complexity" evidence="1">
    <location>
        <begin position="87"/>
        <end position="101"/>
    </location>
</feature>